<protein>
    <recommendedName>
        <fullName evidence="3">SPOR domain-containing protein</fullName>
    </recommendedName>
</protein>
<dbReference type="SUPFAM" id="SSF110997">
    <property type="entry name" value="Sporulation related repeat"/>
    <property type="match status" value="1"/>
</dbReference>
<evidence type="ECO:0000313" key="5">
    <source>
        <dbReference type="Proteomes" id="UP000007472"/>
    </source>
</evidence>
<dbReference type="InterPro" id="IPR052521">
    <property type="entry name" value="Cell_div_SPOR-domain"/>
</dbReference>
<feature type="compositionally biased region" description="Basic and acidic residues" evidence="1">
    <location>
        <begin position="131"/>
        <end position="160"/>
    </location>
</feature>
<name>A0A654KK72_TAYEM</name>
<reference evidence="4 5" key="1">
    <citation type="journal article" date="2011" name="J. Bacteriol.">
        <title>Genome sequence of Taylorella equigenitalis MCE9, the causative agent of contagious equine metritis.</title>
        <authorList>
            <person name="Hebert L."/>
            <person name="Moumen B."/>
            <person name="Duquesne F."/>
            <person name="Breuil M.F."/>
            <person name="Laugier C."/>
            <person name="Batto J.M."/>
            <person name="Renault P."/>
            <person name="Petry S."/>
        </authorList>
    </citation>
    <scope>NUCLEOTIDE SEQUENCE [LARGE SCALE GENOMIC DNA]</scope>
    <source>
        <strain evidence="4 5">MCE9</strain>
    </source>
</reference>
<dbReference type="PANTHER" id="PTHR38687:SF1">
    <property type="entry name" value="CELL DIVISION PROTEIN DEDD"/>
    <property type="match status" value="1"/>
</dbReference>
<dbReference type="Pfam" id="PF05036">
    <property type="entry name" value="SPOR"/>
    <property type="match status" value="1"/>
</dbReference>
<dbReference type="AlphaFoldDB" id="A0A654KK72"/>
<dbReference type="EMBL" id="CP002456">
    <property type="protein sequence ID" value="ADU92306.1"/>
    <property type="molecule type" value="Genomic_DNA"/>
</dbReference>
<gene>
    <name evidence="4" type="ordered locus">TEQUI_1392</name>
</gene>
<keyword evidence="2" id="KW-0812">Transmembrane</keyword>
<dbReference type="Gene3D" id="3.30.70.1070">
    <property type="entry name" value="Sporulation related repeat"/>
    <property type="match status" value="1"/>
</dbReference>
<accession>A0A654KK72</accession>
<dbReference type="PROSITE" id="PS51724">
    <property type="entry name" value="SPOR"/>
    <property type="match status" value="1"/>
</dbReference>
<evidence type="ECO:0000313" key="4">
    <source>
        <dbReference type="EMBL" id="ADU92306.1"/>
    </source>
</evidence>
<dbReference type="PANTHER" id="PTHR38687">
    <property type="entry name" value="CELL DIVISION PROTEIN DEDD-RELATED"/>
    <property type="match status" value="1"/>
</dbReference>
<dbReference type="Proteomes" id="UP000007472">
    <property type="component" value="Chromosome"/>
</dbReference>
<dbReference type="GO" id="GO:0032506">
    <property type="term" value="P:cytokinetic process"/>
    <property type="evidence" value="ECO:0007669"/>
    <property type="project" value="TreeGrafter"/>
</dbReference>
<organism evidence="4 5">
    <name type="scientific">Taylorella equigenitalis (strain MCE9)</name>
    <dbReference type="NCBI Taxonomy" id="937774"/>
    <lineage>
        <taxon>Bacteria</taxon>
        <taxon>Pseudomonadati</taxon>
        <taxon>Pseudomonadota</taxon>
        <taxon>Betaproteobacteria</taxon>
        <taxon>Burkholderiales</taxon>
        <taxon>Alcaligenaceae</taxon>
        <taxon>Taylorella</taxon>
    </lineage>
</organism>
<feature type="region of interest" description="Disordered" evidence="1">
    <location>
        <begin position="1"/>
        <end position="25"/>
    </location>
</feature>
<feature type="compositionally biased region" description="Polar residues" evidence="1">
    <location>
        <begin position="182"/>
        <end position="191"/>
    </location>
</feature>
<dbReference type="InterPro" id="IPR007730">
    <property type="entry name" value="SPOR-like_dom"/>
</dbReference>
<evidence type="ECO:0000259" key="3">
    <source>
        <dbReference type="PROSITE" id="PS51724"/>
    </source>
</evidence>
<dbReference type="GO" id="GO:0032153">
    <property type="term" value="C:cell division site"/>
    <property type="evidence" value="ECO:0007669"/>
    <property type="project" value="TreeGrafter"/>
</dbReference>
<feature type="compositionally biased region" description="Polar residues" evidence="1">
    <location>
        <begin position="102"/>
        <end position="118"/>
    </location>
</feature>
<dbReference type="GO" id="GO:0042834">
    <property type="term" value="F:peptidoglycan binding"/>
    <property type="evidence" value="ECO:0007669"/>
    <property type="project" value="InterPro"/>
</dbReference>
<dbReference type="GO" id="GO:0030428">
    <property type="term" value="C:cell septum"/>
    <property type="evidence" value="ECO:0007669"/>
    <property type="project" value="TreeGrafter"/>
</dbReference>
<proteinExistence type="predicted"/>
<feature type="region of interest" description="Disordered" evidence="1">
    <location>
        <begin position="66"/>
        <end position="195"/>
    </location>
</feature>
<keyword evidence="2" id="KW-1133">Transmembrane helix</keyword>
<keyword evidence="2" id="KW-0472">Membrane</keyword>
<dbReference type="InterPro" id="IPR036680">
    <property type="entry name" value="SPOR-like_sf"/>
</dbReference>
<dbReference type="KEGG" id="teq:TEQUI_1392"/>
<feature type="transmembrane region" description="Helical" evidence="2">
    <location>
        <begin position="35"/>
        <end position="53"/>
    </location>
</feature>
<evidence type="ECO:0000256" key="1">
    <source>
        <dbReference type="SAM" id="MobiDB-lite"/>
    </source>
</evidence>
<sequence length="269" mass="28971">MGIFKASGNQRNPIQKSKIAQQQSNDLKHRARSKLIGALVLAIVAIILLPLIFDNDKPIKGTNNTAPLEAPIKTNPKDPVQVVISPTTPSDEPSTDVKPIVKNQNNNGQSIAQGTISNEPVEEESAIEPSKPAEEPKPVVTNKEPKQDKKNNSRTDDGSKARAILQGKQPTMDIAKNETKETSNSNASNPPSGKFSVQVASLNNMSEARKLRDKLTQSGVSNTFIQTATVNGKQAFRLRVGPFGTKESAQAALARLRALGYSDGFISNK</sequence>
<evidence type="ECO:0000256" key="2">
    <source>
        <dbReference type="SAM" id="Phobius"/>
    </source>
</evidence>
<feature type="compositionally biased region" description="Polar residues" evidence="1">
    <location>
        <begin position="7"/>
        <end position="25"/>
    </location>
</feature>
<feature type="domain" description="SPOR" evidence="3">
    <location>
        <begin position="189"/>
        <end position="269"/>
    </location>
</feature>